<dbReference type="EMBL" id="FZOQ01000002">
    <property type="protein sequence ID" value="SNS08627.1"/>
    <property type="molecule type" value="Genomic_DNA"/>
</dbReference>
<dbReference type="InterPro" id="IPR001296">
    <property type="entry name" value="Glyco_trans_1"/>
</dbReference>
<accession>A0A239BK83</accession>
<dbReference type="SUPFAM" id="SSF53756">
    <property type="entry name" value="UDP-Glycosyltransferase/glycogen phosphorylase"/>
    <property type="match status" value="1"/>
</dbReference>
<protein>
    <submittedName>
        <fullName evidence="2">Glycosyltransferase involved in cell wall bisynthesis</fullName>
    </submittedName>
</protein>
<proteinExistence type="predicted"/>
<keyword evidence="3" id="KW-1185">Reference proteome</keyword>
<keyword evidence="2" id="KW-0808">Transferase</keyword>
<dbReference type="PANTHER" id="PTHR12526:SF637">
    <property type="entry name" value="GLYCOSYLTRANSFERASE EPSF-RELATED"/>
    <property type="match status" value="1"/>
</dbReference>
<dbReference type="RefSeq" id="WP_089317513.1">
    <property type="nucleotide sequence ID" value="NZ_FZOQ01000002.1"/>
</dbReference>
<dbReference type="PANTHER" id="PTHR12526">
    <property type="entry name" value="GLYCOSYLTRANSFERASE"/>
    <property type="match status" value="1"/>
</dbReference>
<dbReference type="GO" id="GO:0016757">
    <property type="term" value="F:glycosyltransferase activity"/>
    <property type="evidence" value="ECO:0007669"/>
    <property type="project" value="InterPro"/>
</dbReference>
<dbReference type="Gene3D" id="3.40.50.2000">
    <property type="entry name" value="Glycogen Phosphorylase B"/>
    <property type="match status" value="2"/>
</dbReference>
<dbReference type="AlphaFoldDB" id="A0A239BK83"/>
<sequence length="420" mass="47070">MKVLHISTYKTGGAGIAAFRLHKGLQALGVESEFLYLNSEAGEIMRKAAPAPPPPLPLYRRVWSKYLNKVLRPSNQSKESSKKEEVIDGNFEAFTSPVSIYDITLHPAYQSADIVNLHWVSDFLDYPTFFERNNKPLIWTLHDMNPFQGGFHYQGDALSNSHLADMDLKYLEIKQAALSSAKNIHIVALSKWILEISSKSTVFRSFSHSLIPNGIDPYLFKPLDKAFSRQVLGLPKDKKIVLFISEKLSVYRKGFDLLLKMVDSFKGHKNLVFCAVGTYNSEQQNNVVYLNAIQDERLIPIVYSACDVFVVPSREDNLPNVMLEALACGTPVVATPVGGIPDAIIQDYNGILAKDTSPESLSEALQLFFDRQGSWSEEKIREDFLSKYAADKQALAYLDLYQESLTSAKDLPAKHKSALV</sequence>
<name>A0A239BK83_9BACT</name>
<feature type="domain" description="Glycosyl transferase family 1" evidence="1">
    <location>
        <begin position="225"/>
        <end position="372"/>
    </location>
</feature>
<dbReference type="Pfam" id="PF00534">
    <property type="entry name" value="Glycos_transf_1"/>
    <property type="match status" value="1"/>
</dbReference>
<dbReference type="OrthoDB" id="9768685at2"/>
<evidence type="ECO:0000313" key="3">
    <source>
        <dbReference type="Proteomes" id="UP000198432"/>
    </source>
</evidence>
<evidence type="ECO:0000313" key="2">
    <source>
        <dbReference type="EMBL" id="SNS08627.1"/>
    </source>
</evidence>
<dbReference type="Proteomes" id="UP000198432">
    <property type="component" value="Unassembled WGS sequence"/>
</dbReference>
<gene>
    <name evidence="2" type="ORF">SAMN06296052_10212</name>
</gene>
<reference evidence="3" key="1">
    <citation type="submission" date="2017-06" db="EMBL/GenBank/DDBJ databases">
        <authorList>
            <person name="Varghese N."/>
            <person name="Submissions S."/>
        </authorList>
    </citation>
    <scope>NUCLEOTIDE SEQUENCE [LARGE SCALE GENOMIC DNA]</scope>
    <source>
        <strain evidence="3">NKM1</strain>
    </source>
</reference>
<evidence type="ECO:0000259" key="1">
    <source>
        <dbReference type="Pfam" id="PF00534"/>
    </source>
</evidence>
<organism evidence="2 3">
    <name type="scientific">Pontibacter ummariensis</name>
    <dbReference type="NCBI Taxonomy" id="1610492"/>
    <lineage>
        <taxon>Bacteria</taxon>
        <taxon>Pseudomonadati</taxon>
        <taxon>Bacteroidota</taxon>
        <taxon>Cytophagia</taxon>
        <taxon>Cytophagales</taxon>
        <taxon>Hymenobacteraceae</taxon>
        <taxon>Pontibacter</taxon>
    </lineage>
</organism>